<feature type="chain" id="PRO_5012761656" description="Leucine-binding protein domain-containing protein" evidence="5">
    <location>
        <begin position="24"/>
        <end position="411"/>
    </location>
</feature>
<dbReference type="OrthoDB" id="5289062at2"/>
<keyword evidence="2" id="KW-0813">Transport</keyword>
<evidence type="ECO:0000259" key="6">
    <source>
        <dbReference type="Pfam" id="PF13458"/>
    </source>
</evidence>
<dbReference type="Proteomes" id="UP000197535">
    <property type="component" value="Unassembled WGS sequence"/>
</dbReference>
<dbReference type="CDD" id="cd06329">
    <property type="entry name" value="PBP1_SBP-like"/>
    <property type="match status" value="1"/>
</dbReference>
<dbReference type="AlphaFoldDB" id="A0A254T6M0"/>
<dbReference type="PANTHER" id="PTHR30483">
    <property type="entry name" value="LEUCINE-SPECIFIC-BINDING PROTEIN"/>
    <property type="match status" value="1"/>
</dbReference>
<dbReference type="Gene3D" id="3.40.50.2300">
    <property type="match status" value="2"/>
</dbReference>
<gene>
    <name evidence="7" type="ORF">AYR66_02230</name>
</gene>
<evidence type="ECO:0000256" key="4">
    <source>
        <dbReference type="ARBA" id="ARBA00022970"/>
    </source>
</evidence>
<evidence type="ECO:0000256" key="1">
    <source>
        <dbReference type="ARBA" id="ARBA00010062"/>
    </source>
</evidence>
<dbReference type="GO" id="GO:0006865">
    <property type="term" value="P:amino acid transport"/>
    <property type="evidence" value="ECO:0007669"/>
    <property type="project" value="UniProtKB-KW"/>
</dbReference>
<dbReference type="InterPro" id="IPR028082">
    <property type="entry name" value="Peripla_BP_I"/>
</dbReference>
<dbReference type="InterPro" id="IPR000709">
    <property type="entry name" value="Leu_Ile_Val-bd"/>
</dbReference>
<dbReference type="EMBL" id="LSTO01000012">
    <property type="protein sequence ID" value="OWW18296.1"/>
    <property type="molecule type" value="Genomic_DNA"/>
</dbReference>
<evidence type="ECO:0000256" key="5">
    <source>
        <dbReference type="SAM" id="SignalP"/>
    </source>
</evidence>
<accession>A0A254T6M0</accession>
<dbReference type="PRINTS" id="PR00337">
    <property type="entry name" value="LEUILEVALBP"/>
</dbReference>
<reference evidence="7 8" key="1">
    <citation type="submission" date="2016-02" db="EMBL/GenBank/DDBJ databases">
        <authorList>
            <person name="Wen L."/>
            <person name="He K."/>
            <person name="Yang H."/>
        </authorList>
    </citation>
    <scope>NUCLEOTIDE SEQUENCE [LARGE SCALE GENOMIC DNA]</scope>
    <source>
        <strain evidence="7 8">TSA40</strain>
    </source>
</reference>
<evidence type="ECO:0000313" key="7">
    <source>
        <dbReference type="EMBL" id="OWW18296.1"/>
    </source>
</evidence>
<proteinExistence type="inferred from homology"/>
<organism evidence="7 8">
    <name type="scientific">Noviherbaspirillum denitrificans</name>
    <dbReference type="NCBI Taxonomy" id="1968433"/>
    <lineage>
        <taxon>Bacteria</taxon>
        <taxon>Pseudomonadati</taxon>
        <taxon>Pseudomonadota</taxon>
        <taxon>Betaproteobacteria</taxon>
        <taxon>Burkholderiales</taxon>
        <taxon>Oxalobacteraceae</taxon>
        <taxon>Noviherbaspirillum</taxon>
    </lineage>
</organism>
<evidence type="ECO:0000256" key="3">
    <source>
        <dbReference type="ARBA" id="ARBA00022729"/>
    </source>
</evidence>
<comment type="caution">
    <text evidence="7">The sequence shown here is derived from an EMBL/GenBank/DDBJ whole genome shotgun (WGS) entry which is preliminary data.</text>
</comment>
<protein>
    <recommendedName>
        <fullName evidence="6">Leucine-binding protein domain-containing protein</fullName>
    </recommendedName>
</protein>
<sequence>MLTRHVPGLLLGLALGASATAHAQIKVAYIDPLSGAFASIGEFGLKSFQAIADDVNAKGGVLGGQKLEIVPMDNKASPEESLVLLKKVTDSGIRYIVQGQGSGAAGALIDAINKWNDRNPDKTVLFLNYASNDPELTNSKCSFWYYSFDAHNLMKVEALTNYMATDKAIKKVYIIGQDYAHGQQMAKALVAALPKKRPDVDIVGNELHPFGKVKDFAPYVAKIKATGADTVITGNWGNDLALLLRASKEAGMKTKFFTYFAAVRGTPTALGDMPEDTVYQITEWHRNIQPNKLDKFADDYAKRFPGLEFSYVRINTTIQMLAAAMDKARSTDPLKVSQALEGMEFEAGNGKVVMRKDDHQLIQPLVLSAYSKKNGSTVKYDTENTGYGFRTVAAIPSRETEVPTSCAMKRM</sequence>
<feature type="signal peptide" evidence="5">
    <location>
        <begin position="1"/>
        <end position="23"/>
    </location>
</feature>
<evidence type="ECO:0000256" key="2">
    <source>
        <dbReference type="ARBA" id="ARBA00022448"/>
    </source>
</evidence>
<dbReference type="Pfam" id="PF13458">
    <property type="entry name" value="Peripla_BP_6"/>
    <property type="match status" value="1"/>
</dbReference>
<feature type="domain" description="Leucine-binding protein" evidence="6">
    <location>
        <begin position="24"/>
        <end position="368"/>
    </location>
</feature>
<keyword evidence="8" id="KW-1185">Reference proteome</keyword>
<keyword evidence="3 5" id="KW-0732">Signal</keyword>
<dbReference type="RefSeq" id="WP_088710562.1">
    <property type="nucleotide sequence ID" value="NZ_LSTO01000012.1"/>
</dbReference>
<dbReference type="InterPro" id="IPR028081">
    <property type="entry name" value="Leu-bd"/>
</dbReference>
<dbReference type="InterPro" id="IPR051010">
    <property type="entry name" value="BCAA_transport"/>
</dbReference>
<keyword evidence="4" id="KW-0029">Amino-acid transport</keyword>
<dbReference type="PANTHER" id="PTHR30483:SF6">
    <property type="entry name" value="PERIPLASMIC BINDING PROTEIN OF ABC TRANSPORTER FOR NATURAL AMINO ACIDS"/>
    <property type="match status" value="1"/>
</dbReference>
<evidence type="ECO:0000313" key="8">
    <source>
        <dbReference type="Proteomes" id="UP000197535"/>
    </source>
</evidence>
<name>A0A254T6M0_9BURK</name>
<comment type="similarity">
    <text evidence="1">Belongs to the leucine-binding protein family.</text>
</comment>
<dbReference type="SUPFAM" id="SSF53822">
    <property type="entry name" value="Periplasmic binding protein-like I"/>
    <property type="match status" value="1"/>
</dbReference>